<dbReference type="InterPro" id="IPR009057">
    <property type="entry name" value="Homeodomain-like_sf"/>
</dbReference>
<sequence>MASIVDYSPNSPQLTKCSEYSRLSSHPMFTQLQATLLSECFQQELPYSLIDDNVPAVPAPKSQLSDVVNLDSAMIAVQEANLQADFRQLSMRGDVRVSELQTFYYGQCSQNETRRTEAVTELKAMSFITQEELKEKLTIVHEYYDKERLQLTNRVTGSLQLLKACHVPVPNKIVYNKSRSRQLNPKAIQVMNEWYNENLESPYPNDEEKILLADKGGISLAQVKAWFANKRNRSSNTKPKRQKQQVEKRLLNICTELTSSGESGGKSPKMYGEIIQQLSDIVNGANVFNQSYNRNLCEQ</sequence>
<evidence type="ECO:0000256" key="2">
    <source>
        <dbReference type="ARBA" id="ARBA00023155"/>
    </source>
</evidence>
<comment type="subcellular location">
    <subcellularLocation>
        <location evidence="4">Nucleus</location>
    </subcellularLocation>
</comment>
<evidence type="ECO:0000259" key="5">
    <source>
        <dbReference type="PROSITE" id="PS50071"/>
    </source>
</evidence>
<dbReference type="CDD" id="cd00086">
    <property type="entry name" value="homeodomain"/>
    <property type="match status" value="1"/>
</dbReference>
<evidence type="ECO:0000256" key="1">
    <source>
        <dbReference type="ARBA" id="ARBA00023125"/>
    </source>
</evidence>
<evidence type="ECO:0000256" key="4">
    <source>
        <dbReference type="PROSITE-ProRule" id="PRU00108"/>
    </source>
</evidence>
<dbReference type="GO" id="GO:0003677">
    <property type="term" value="F:DNA binding"/>
    <property type="evidence" value="ECO:0007669"/>
    <property type="project" value="UniProtKB-UniRule"/>
</dbReference>
<feature type="domain" description="Homeobox" evidence="5">
    <location>
        <begin position="174"/>
        <end position="237"/>
    </location>
</feature>
<dbReference type="SMART" id="SM00389">
    <property type="entry name" value="HOX"/>
    <property type="match status" value="1"/>
</dbReference>
<evidence type="ECO:0000313" key="6">
    <source>
        <dbReference type="EMBL" id="BAW32718.1"/>
    </source>
</evidence>
<gene>
    <name evidence="6" type="primary">SPILE-D</name>
</gene>
<name>A0A1L7NS61_9GAST</name>
<dbReference type="EMBL" id="LC201524">
    <property type="protein sequence ID" value="BAW32718.1"/>
    <property type="molecule type" value="mRNA"/>
</dbReference>
<keyword evidence="2 4" id="KW-0371">Homeobox</keyword>
<dbReference type="Gene3D" id="1.10.10.60">
    <property type="entry name" value="Homeodomain-like"/>
    <property type="match status" value="1"/>
</dbReference>
<feature type="DNA-binding region" description="Homeobox" evidence="4">
    <location>
        <begin position="176"/>
        <end position="238"/>
    </location>
</feature>
<keyword evidence="3 4" id="KW-0539">Nucleus</keyword>
<dbReference type="InterPro" id="IPR001356">
    <property type="entry name" value="HD"/>
</dbReference>
<dbReference type="InterPro" id="IPR050224">
    <property type="entry name" value="TALE_homeobox"/>
</dbReference>
<dbReference type="AlphaFoldDB" id="A0A1L7NS61"/>
<dbReference type="SUPFAM" id="SSF46689">
    <property type="entry name" value="Homeodomain-like"/>
    <property type="match status" value="1"/>
</dbReference>
<dbReference type="Pfam" id="PF05920">
    <property type="entry name" value="Homeobox_KN"/>
    <property type="match status" value="1"/>
</dbReference>
<dbReference type="GO" id="GO:0006355">
    <property type="term" value="P:regulation of DNA-templated transcription"/>
    <property type="evidence" value="ECO:0007669"/>
    <property type="project" value="InterPro"/>
</dbReference>
<evidence type="ECO:0000256" key="3">
    <source>
        <dbReference type="ARBA" id="ARBA00023242"/>
    </source>
</evidence>
<dbReference type="PANTHER" id="PTHR11850">
    <property type="entry name" value="HOMEOBOX PROTEIN TRANSCRIPTION FACTORS"/>
    <property type="match status" value="1"/>
</dbReference>
<accession>A0A1L7NS61</accession>
<dbReference type="PROSITE" id="PS50071">
    <property type="entry name" value="HOMEOBOX_2"/>
    <property type="match status" value="1"/>
</dbReference>
<proteinExistence type="evidence at transcript level"/>
<reference evidence="6" key="1">
    <citation type="submission" date="2016-12" db="EMBL/GenBank/DDBJ databases">
        <title>Expansion of TALE homeobox genes and the evolution of spiralian development.</title>
        <authorList>
            <person name="Morino Y."/>
            <person name="Hashimoto N."/>
            <person name="Wada H."/>
        </authorList>
    </citation>
    <scope>NUCLEOTIDE SEQUENCE</scope>
</reference>
<organism evidence="6">
    <name type="scientific">Nipponacmea fuscoviridis</name>
    <dbReference type="NCBI Taxonomy" id="225302"/>
    <lineage>
        <taxon>Eukaryota</taxon>
        <taxon>Metazoa</taxon>
        <taxon>Spiralia</taxon>
        <taxon>Lophotrochozoa</taxon>
        <taxon>Mollusca</taxon>
        <taxon>Gastropoda</taxon>
        <taxon>Patellogastropoda</taxon>
        <taxon>Lottioidea</taxon>
        <taxon>Lottiidae</taxon>
        <taxon>Nipponacmea</taxon>
    </lineage>
</organism>
<keyword evidence="1 4" id="KW-0238">DNA-binding</keyword>
<dbReference type="GO" id="GO:0005634">
    <property type="term" value="C:nucleus"/>
    <property type="evidence" value="ECO:0007669"/>
    <property type="project" value="UniProtKB-SubCell"/>
</dbReference>
<dbReference type="InterPro" id="IPR008422">
    <property type="entry name" value="KN_HD"/>
</dbReference>
<protein>
    <submittedName>
        <fullName evidence="6">Spiralian-TALE-D homeobox protein</fullName>
    </submittedName>
</protein>